<name>A0A1U7WNI6_NICSY</name>
<dbReference type="RefSeq" id="XP_009778861.1">
    <property type="nucleotide sequence ID" value="XM_009780559.1"/>
</dbReference>
<dbReference type="AlphaFoldDB" id="A0A1U7WNI6"/>
<dbReference type="Gene3D" id="3.80.10.10">
    <property type="entry name" value="Ribonuclease Inhibitor"/>
    <property type="match status" value="1"/>
</dbReference>
<dbReference type="eggNOG" id="ENOG502RRME">
    <property type="taxonomic scope" value="Eukaryota"/>
</dbReference>
<proteinExistence type="predicted"/>
<dbReference type="InterPro" id="IPR055411">
    <property type="entry name" value="LRR_FXL15/At3g58940/PEG3-like"/>
</dbReference>
<reference evidence="2" key="1">
    <citation type="journal article" date="2013" name="Genome Biol.">
        <title>Reference genomes and transcriptomes of Nicotiana sylvestris and Nicotiana tomentosiformis.</title>
        <authorList>
            <person name="Sierro N."/>
            <person name="Battey J.N."/>
            <person name="Ouadi S."/>
            <person name="Bovet L."/>
            <person name="Goepfert S."/>
            <person name="Bakaher N."/>
            <person name="Peitsch M.C."/>
            <person name="Ivanov N.V."/>
        </authorList>
    </citation>
    <scope>NUCLEOTIDE SEQUENCE [LARGE SCALE GENOMIC DNA]</scope>
</reference>
<dbReference type="Proteomes" id="UP000189701">
    <property type="component" value="Unplaced"/>
</dbReference>
<dbReference type="PANTHER" id="PTHR34145">
    <property type="entry name" value="OS02G0105600 PROTEIN"/>
    <property type="match status" value="1"/>
</dbReference>
<dbReference type="Pfam" id="PF24758">
    <property type="entry name" value="LRR_At5g56370"/>
    <property type="match status" value="1"/>
</dbReference>
<sequence>MEEWCTTPPRKAKCRKLLEIILQKQFMERIEYQSYRCISFITSYATLAAQTSVFSKRWYYCWISRPHLEFNQLPDNIHMTLEKFVTLVDESLRFHVEKKLRLEEFIVTYHDPKLASNTDRWIDLVVKHNVKVLEIHVSGSESPYYSLPDVIYAGKELTKLGLSKCKFEFDIGTTNIRFCCLKDLLLHDVHISDGQLQRVIDRCPFIRNLTILACDGTRKLHVFGLIHLEILAVASCKLESVIVEAPNLRDYGYAGVRSIFFFLAKLKFWMLTILYKYSHSPVQASQTNNFMTYFLSSQIFQNCV</sequence>
<dbReference type="KEGG" id="nsy:104228155"/>
<organism evidence="2 3">
    <name type="scientific">Nicotiana sylvestris</name>
    <name type="common">Wood tobacco</name>
    <name type="synonym">South American tobacco</name>
    <dbReference type="NCBI Taxonomy" id="4096"/>
    <lineage>
        <taxon>Eukaryota</taxon>
        <taxon>Viridiplantae</taxon>
        <taxon>Streptophyta</taxon>
        <taxon>Embryophyta</taxon>
        <taxon>Tracheophyta</taxon>
        <taxon>Spermatophyta</taxon>
        <taxon>Magnoliopsida</taxon>
        <taxon>eudicotyledons</taxon>
        <taxon>Gunneridae</taxon>
        <taxon>Pentapetalae</taxon>
        <taxon>asterids</taxon>
        <taxon>lamiids</taxon>
        <taxon>Solanales</taxon>
        <taxon>Solanaceae</taxon>
        <taxon>Nicotianoideae</taxon>
        <taxon>Nicotianeae</taxon>
        <taxon>Nicotiana</taxon>
    </lineage>
</organism>
<protein>
    <submittedName>
        <fullName evidence="3">F-box/LRR-repeat protein 25-like</fullName>
    </submittedName>
</protein>
<evidence type="ECO:0000313" key="3">
    <source>
        <dbReference type="RefSeq" id="XP_009778861.1"/>
    </source>
</evidence>
<accession>A0A1U7WNI6</accession>
<dbReference type="PANTHER" id="PTHR34145:SF28">
    <property type="entry name" value="F-BOX DOMAIN-CONTAINING PROTEIN"/>
    <property type="match status" value="1"/>
</dbReference>
<dbReference type="GeneID" id="104228155"/>
<dbReference type="InterPro" id="IPR053772">
    <property type="entry name" value="At1g61320/At1g61330-like"/>
</dbReference>
<evidence type="ECO:0000259" key="1">
    <source>
        <dbReference type="Pfam" id="PF24758"/>
    </source>
</evidence>
<reference evidence="3" key="2">
    <citation type="submission" date="2025-08" db="UniProtKB">
        <authorList>
            <consortium name="RefSeq"/>
        </authorList>
    </citation>
    <scope>IDENTIFICATION</scope>
    <source>
        <tissue evidence="3">Leaf</tissue>
    </source>
</reference>
<keyword evidence="2" id="KW-1185">Reference proteome</keyword>
<gene>
    <name evidence="3" type="primary">LOC104228155</name>
</gene>
<dbReference type="InterPro" id="IPR032675">
    <property type="entry name" value="LRR_dom_sf"/>
</dbReference>
<evidence type="ECO:0000313" key="2">
    <source>
        <dbReference type="Proteomes" id="UP000189701"/>
    </source>
</evidence>
<dbReference type="SUPFAM" id="SSF52047">
    <property type="entry name" value="RNI-like"/>
    <property type="match status" value="1"/>
</dbReference>
<dbReference type="STRING" id="4096.A0A1U7WNI6"/>
<feature type="domain" description="F-box/LRR-repeat protein 15/At3g58940/PEG3-like LRR" evidence="1">
    <location>
        <begin position="119"/>
        <end position="249"/>
    </location>
</feature>